<evidence type="ECO:0000313" key="4">
    <source>
        <dbReference type="Proteomes" id="UP000483004"/>
    </source>
</evidence>
<keyword evidence="2" id="KW-0503">Monooxygenase</keyword>
<dbReference type="InterPro" id="IPR001128">
    <property type="entry name" value="Cyt_P450"/>
</dbReference>
<reference evidence="3 4" key="1">
    <citation type="submission" date="2019-09" db="EMBL/GenBank/DDBJ databases">
        <title>Actinomadura physcomitrii sp. nov., a novel actinomycete isolated from moss [Physcomitrium sphaericum (Ludw) Fuernr].</title>
        <authorList>
            <person name="Liu C."/>
            <person name="Zhuang X."/>
        </authorList>
    </citation>
    <scope>NUCLEOTIDE SEQUENCE [LARGE SCALE GENOMIC DNA]</scope>
    <source>
        <strain evidence="3 4">CYP1-1B</strain>
    </source>
</reference>
<proteinExistence type="inferred from homology"/>
<dbReference type="OrthoDB" id="502624at2"/>
<dbReference type="PRINTS" id="PR00359">
    <property type="entry name" value="BP450"/>
</dbReference>
<accession>A0A6L3W6G1</accession>
<dbReference type="GO" id="GO:0008395">
    <property type="term" value="F:steroid hydroxylase activity"/>
    <property type="evidence" value="ECO:0007669"/>
    <property type="project" value="TreeGrafter"/>
</dbReference>
<dbReference type="AlphaFoldDB" id="A0A6L3W6G1"/>
<keyword evidence="2" id="KW-0408">Iron</keyword>
<keyword evidence="4" id="KW-1185">Reference proteome</keyword>
<keyword evidence="2" id="KW-0560">Oxidoreductase</keyword>
<protein>
    <submittedName>
        <fullName evidence="3">Cytochrome P450</fullName>
    </submittedName>
</protein>
<dbReference type="EMBL" id="WBMR01000014">
    <property type="protein sequence ID" value="KAB2386194.1"/>
    <property type="molecule type" value="Genomic_DNA"/>
</dbReference>
<dbReference type="Proteomes" id="UP000483004">
    <property type="component" value="Unassembled WGS sequence"/>
</dbReference>
<dbReference type="GO" id="GO:0036199">
    <property type="term" value="F:cholest-4-en-3-one 26-monooxygenase activity"/>
    <property type="evidence" value="ECO:0007669"/>
    <property type="project" value="TreeGrafter"/>
</dbReference>
<dbReference type="SUPFAM" id="SSF48264">
    <property type="entry name" value="Cytochrome P450"/>
    <property type="match status" value="1"/>
</dbReference>
<dbReference type="GO" id="GO:0020037">
    <property type="term" value="F:heme binding"/>
    <property type="evidence" value="ECO:0007669"/>
    <property type="project" value="InterPro"/>
</dbReference>
<keyword evidence="2" id="KW-0479">Metal-binding</keyword>
<comment type="similarity">
    <text evidence="1 2">Belongs to the cytochrome P450 family.</text>
</comment>
<dbReference type="Gene3D" id="1.10.630.10">
    <property type="entry name" value="Cytochrome P450"/>
    <property type="match status" value="1"/>
</dbReference>
<dbReference type="GO" id="GO:0005506">
    <property type="term" value="F:iron ion binding"/>
    <property type="evidence" value="ECO:0007669"/>
    <property type="project" value="InterPro"/>
</dbReference>
<dbReference type="InterPro" id="IPR017972">
    <property type="entry name" value="Cyt_P450_CS"/>
</dbReference>
<dbReference type="InterPro" id="IPR002397">
    <property type="entry name" value="Cyt_P450_B"/>
</dbReference>
<evidence type="ECO:0000313" key="3">
    <source>
        <dbReference type="EMBL" id="KAB2386194.1"/>
    </source>
</evidence>
<dbReference type="PANTHER" id="PTHR46696">
    <property type="entry name" value="P450, PUTATIVE (EUROFUNG)-RELATED"/>
    <property type="match status" value="1"/>
</dbReference>
<gene>
    <name evidence="3" type="ORF">F9B16_07630</name>
</gene>
<dbReference type="InterPro" id="IPR036396">
    <property type="entry name" value="Cyt_P450_sf"/>
</dbReference>
<dbReference type="PANTHER" id="PTHR46696:SF4">
    <property type="entry name" value="BIOTIN BIOSYNTHESIS CYTOCHROME P450"/>
    <property type="match status" value="1"/>
</dbReference>
<dbReference type="Pfam" id="PF00067">
    <property type="entry name" value="p450"/>
    <property type="match status" value="1"/>
</dbReference>
<comment type="caution">
    <text evidence="3">The sequence shown here is derived from an EMBL/GenBank/DDBJ whole genome shotgun (WGS) entry which is preliminary data.</text>
</comment>
<organism evidence="3 4">
    <name type="scientific">Actinomadura montaniterrae</name>
    <dbReference type="NCBI Taxonomy" id="1803903"/>
    <lineage>
        <taxon>Bacteria</taxon>
        <taxon>Bacillati</taxon>
        <taxon>Actinomycetota</taxon>
        <taxon>Actinomycetes</taxon>
        <taxon>Streptosporangiales</taxon>
        <taxon>Thermomonosporaceae</taxon>
        <taxon>Actinomadura</taxon>
    </lineage>
</organism>
<evidence type="ECO:0000256" key="1">
    <source>
        <dbReference type="ARBA" id="ARBA00010617"/>
    </source>
</evidence>
<name>A0A6L3W6G1_9ACTN</name>
<sequence length="398" mass="42265">MNAPLVGEDLFSPESLADPYPVYARLRERGPVHLLPQLGLHLVVRHAQVLQALDDPATFSSNLAGLLSAGTGGPELMDMSGAAVDVLATADPPAHTTQRAAMAPLFARRTVAGLTDRIQDLLLPRVAALVEQGGGDWMGQVATPVPVLMISAILGLPEADADRITAWSDAAIELLGGLAGPERLGLIAIEILDFMRYLDGRLTAAATHPSGGLLDALAADETLTRDERVAMALQLVTAGSESTASLIGATAHTLATDPALADRLREHPDQIAEFVEETLRLESPFRGHFRVTTRDTTLGGIHLPAGSRLMLLWGAANHDPDAYPDPTALDLHRPAIKSHTAFGRGIHFCIGAHLARLEAVLAVQSLLAHGPFHLTAPAQHVPSLMVRRLARLDLAFNT</sequence>
<evidence type="ECO:0000256" key="2">
    <source>
        <dbReference type="RuleBase" id="RU000461"/>
    </source>
</evidence>
<dbReference type="GO" id="GO:0006707">
    <property type="term" value="P:cholesterol catabolic process"/>
    <property type="evidence" value="ECO:0007669"/>
    <property type="project" value="TreeGrafter"/>
</dbReference>
<dbReference type="RefSeq" id="WP_151539272.1">
    <property type="nucleotide sequence ID" value="NZ_WBMR01000014.1"/>
</dbReference>
<keyword evidence="2" id="KW-0349">Heme</keyword>
<dbReference type="PROSITE" id="PS00086">
    <property type="entry name" value="CYTOCHROME_P450"/>
    <property type="match status" value="1"/>
</dbReference>